<organism evidence="2 3">
    <name type="scientific">Haloquadratum walsbyi J07HQW2</name>
    <dbReference type="NCBI Taxonomy" id="1238425"/>
    <lineage>
        <taxon>Archaea</taxon>
        <taxon>Methanobacteriati</taxon>
        <taxon>Methanobacteriota</taxon>
        <taxon>Stenosarchaea group</taxon>
        <taxon>Halobacteria</taxon>
        <taxon>Halobacteriales</taxon>
        <taxon>Haloferacaceae</taxon>
        <taxon>Haloquadratum</taxon>
    </lineage>
</organism>
<dbReference type="EMBL" id="KE356561">
    <property type="protein sequence ID" value="ERG94174.1"/>
    <property type="molecule type" value="Genomic_DNA"/>
</dbReference>
<dbReference type="AlphaFoldDB" id="U1MUW3"/>
<dbReference type="InterPro" id="IPR058293">
    <property type="entry name" value="DUF7987"/>
</dbReference>
<dbReference type="RefSeq" id="WP_021053667.1">
    <property type="nucleotide sequence ID" value="NZ_KE356561.1"/>
</dbReference>
<evidence type="ECO:0000256" key="1">
    <source>
        <dbReference type="SAM" id="Phobius"/>
    </source>
</evidence>
<reference evidence="2 3" key="1">
    <citation type="journal article" date="2013" name="PLoS ONE">
        <title>Assembly-driven community genomics of a hypersaline microbial ecosystem.</title>
        <authorList>
            <person name="Podell S."/>
            <person name="Ugalde J.A."/>
            <person name="Narasingarao P."/>
            <person name="Banfield J.F."/>
            <person name="Heidelberg K.B."/>
            <person name="Allen E.E."/>
        </authorList>
    </citation>
    <scope>NUCLEOTIDE SEQUENCE [LARGE SCALE GENOMIC DNA]</scope>
    <source>
        <strain evidence="3">J07HQW2</strain>
    </source>
</reference>
<gene>
    <name evidence="2" type="ORF">J07HQW2_00608</name>
</gene>
<feature type="transmembrane region" description="Helical" evidence="1">
    <location>
        <begin position="18"/>
        <end position="40"/>
    </location>
</feature>
<sequence>MDSYEWCYPMLSRENTVILTFIALAMLFSVPLAGLIILLDGPTPPKWLPYLILIVVGVIDPILVNESLNPNESS</sequence>
<dbReference type="Pfam" id="PF25949">
    <property type="entry name" value="DUF7987"/>
    <property type="match status" value="1"/>
</dbReference>
<dbReference type="HOGENOM" id="CLU_2839343_0_0_2"/>
<proteinExistence type="predicted"/>
<accession>U1MUW3</accession>
<protein>
    <submittedName>
        <fullName evidence="2">Uncharacterized protein</fullName>
    </submittedName>
</protein>
<keyword evidence="1" id="KW-0472">Membrane</keyword>
<keyword evidence="1" id="KW-1133">Transmembrane helix</keyword>
<evidence type="ECO:0000313" key="3">
    <source>
        <dbReference type="Proteomes" id="UP000030710"/>
    </source>
</evidence>
<dbReference type="STRING" id="1238425.J07HQW2_00608"/>
<keyword evidence="1" id="KW-0812">Transmembrane</keyword>
<name>U1MUW3_9EURY</name>
<evidence type="ECO:0000313" key="2">
    <source>
        <dbReference type="EMBL" id="ERG94174.1"/>
    </source>
</evidence>
<dbReference type="Proteomes" id="UP000030710">
    <property type="component" value="Unassembled WGS sequence"/>
</dbReference>